<name>X1E3U3_9ZZZZ</name>
<dbReference type="EMBL" id="BART01030184">
    <property type="protein sequence ID" value="GAH15060.1"/>
    <property type="molecule type" value="Genomic_DNA"/>
</dbReference>
<dbReference type="SUPFAM" id="SSF140683">
    <property type="entry name" value="SP0561-like"/>
    <property type="match status" value="1"/>
</dbReference>
<dbReference type="InterPro" id="IPR038062">
    <property type="entry name" value="ScdA-like_N_sf"/>
</dbReference>
<reference evidence="2" key="1">
    <citation type="journal article" date="2014" name="Front. Microbiol.">
        <title>High frequency of phylogenetically diverse reductive dehalogenase-homologous genes in deep subseafloor sedimentary metagenomes.</title>
        <authorList>
            <person name="Kawai M."/>
            <person name="Futagami T."/>
            <person name="Toyoda A."/>
            <person name="Takaki Y."/>
            <person name="Nishi S."/>
            <person name="Hori S."/>
            <person name="Arai W."/>
            <person name="Tsubouchi T."/>
            <person name="Morono Y."/>
            <person name="Uchiyama I."/>
            <person name="Ito T."/>
            <person name="Fujiyama A."/>
            <person name="Inagaki F."/>
            <person name="Takami H."/>
        </authorList>
    </citation>
    <scope>NUCLEOTIDE SEQUENCE</scope>
    <source>
        <strain evidence="2">Expedition CK06-06</strain>
    </source>
</reference>
<feature type="non-terminal residue" evidence="2">
    <location>
        <position position="164"/>
    </location>
</feature>
<evidence type="ECO:0000259" key="1">
    <source>
        <dbReference type="Pfam" id="PF08984"/>
    </source>
</evidence>
<dbReference type="InterPro" id="IPR015077">
    <property type="entry name" value="DUF1858"/>
</dbReference>
<protein>
    <recommendedName>
        <fullName evidence="1">DUF1858 domain-containing protein</fullName>
    </recommendedName>
</protein>
<dbReference type="Gene3D" id="1.10.3910.10">
    <property type="entry name" value="SP0561-like"/>
    <property type="match status" value="1"/>
</dbReference>
<feature type="domain" description="DUF1858" evidence="1">
    <location>
        <begin position="8"/>
        <end position="68"/>
    </location>
</feature>
<comment type="caution">
    <text evidence="2">The sequence shown here is derived from an EMBL/GenBank/DDBJ whole genome shotgun (WGS) entry which is preliminary data.</text>
</comment>
<dbReference type="AlphaFoldDB" id="X1E3U3"/>
<proteinExistence type="predicted"/>
<accession>X1E3U3</accession>
<evidence type="ECO:0000313" key="2">
    <source>
        <dbReference type="EMBL" id="GAH15060.1"/>
    </source>
</evidence>
<organism evidence="2">
    <name type="scientific">marine sediment metagenome</name>
    <dbReference type="NCBI Taxonomy" id="412755"/>
    <lineage>
        <taxon>unclassified sequences</taxon>
        <taxon>metagenomes</taxon>
        <taxon>ecological metagenomes</taxon>
    </lineage>
</organism>
<sequence length="164" mass="18550">MSKEHIEITPSTRVAEMLDNYPELEETLIGIAPPFKKLKNPFLRKTVAKVATLKHIASVGNVPLNELINKLRQTVGQPVTDESYEDENYFQDRPGWFSPEKIVIAFDEAKIEDKTRITLATMLIEAKDVKKGEIIELTTSFLPAPGIDRMKSMGYSVWTVKEGE</sequence>
<dbReference type="Pfam" id="PF08984">
    <property type="entry name" value="DUF1858"/>
    <property type="match status" value="1"/>
</dbReference>
<gene>
    <name evidence="2" type="ORF">S01H4_52764</name>
</gene>